<feature type="transmembrane region" description="Helical" evidence="1">
    <location>
        <begin position="53"/>
        <end position="74"/>
    </location>
</feature>
<evidence type="ECO:0000313" key="2">
    <source>
        <dbReference type="EMBL" id="DAD81681.1"/>
    </source>
</evidence>
<keyword evidence="1" id="KW-0472">Membrane</keyword>
<evidence type="ECO:0000256" key="1">
    <source>
        <dbReference type="SAM" id="Phobius"/>
    </source>
</evidence>
<organism evidence="2">
    <name type="scientific">Myoviridae sp. ct9Ns12</name>
    <dbReference type="NCBI Taxonomy" id="2826626"/>
    <lineage>
        <taxon>Viruses</taxon>
        <taxon>Duplodnaviria</taxon>
        <taxon>Heunggongvirae</taxon>
        <taxon>Uroviricota</taxon>
        <taxon>Caudoviricetes</taxon>
    </lineage>
</organism>
<accession>A0A8S5MH69</accession>
<protein>
    <submittedName>
        <fullName evidence="2">Uncharacterized protein</fullName>
    </submittedName>
</protein>
<feature type="transmembrane region" description="Helical" evidence="1">
    <location>
        <begin position="25"/>
        <end position="47"/>
    </location>
</feature>
<reference evidence="2" key="1">
    <citation type="journal article" date="2021" name="Proc. Natl. Acad. Sci. U.S.A.">
        <title>A Catalog of Tens of Thousands of Viruses from Human Metagenomes Reveals Hidden Associations with Chronic Diseases.</title>
        <authorList>
            <person name="Tisza M.J."/>
            <person name="Buck C.B."/>
        </authorList>
    </citation>
    <scope>NUCLEOTIDE SEQUENCE</scope>
    <source>
        <strain evidence="2">Ct9Ns12</strain>
    </source>
</reference>
<keyword evidence="1" id="KW-1133">Transmembrane helix</keyword>
<keyword evidence="1" id="KW-0812">Transmembrane</keyword>
<name>A0A8S5MH69_9CAUD</name>
<sequence>MSNWSEKQEAKKEGKEKDKVRREKLAGFFFNLAQVSFTVLSLGLAITLVKEELYDNILLIVLVSMGIILTVLFAKIGNNILR</sequence>
<proteinExistence type="predicted"/>
<dbReference type="EMBL" id="BK014906">
    <property type="protein sequence ID" value="DAD81681.1"/>
    <property type="molecule type" value="Genomic_DNA"/>
</dbReference>